<evidence type="ECO:0000256" key="2">
    <source>
        <dbReference type="ARBA" id="ARBA00022553"/>
    </source>
</evidence>
<dbReference type="InterPro" id="IPR001242">
    <property type="entry name" value="Condensation_dom"/>
</dbReference>
<dbReference type="SUPFAM" id="SSF53383">
    <property type="entry name" value="PLP-dependent transferases"/>
    <property type="match status" value="1"/>
</dbReference>
<dbReference type="GeneID" id="59295645"/>
<keyword evidence="3" id="KW-0436">Ligase</keyword>
<keyword evidence="4" id="KW-0413">Isomerase</keyword>
<feature type="domain" description="Carrier" evidence="6">
    <location>
        <begin position="1006"/>
        <end position="1084"/>
    </location>
</feature>
<evidence type="ECO:0000256" key="3">
    <source>
        <dbReference type="ARBA" id="ARBA00022598"/>
    </source>
</evidence>
<dbReference type="GO" id="GO:0044550">
    <property type="term" value="P:secondary metabolite biosynthetic process"/>
    <property type="evidence" value="ECO:0007669"/>
    <property type="project" value="TreeGrafter"/>
</dbReference>
<dbReference type="SUPFAM" id="SSF47336">
    <property type="entry name" value="ACP-like"/>
    <property type="match status" value="2"/>
</dbReference>
<dbReference type="InterPro" id="IPR036736">
    <property type="entry name" value="ACP-like_sf"/>
</dbReference>
<dbReference type="Pfam" id="PF00550">
    <property type="entry name" value="PP-binding"/>
    <property type="match status" value="2"/>
</dbReference>
<evidence type="ECO:0000256" key="4">
    <source>
        <dbReference type="ARBA" id="ARBA00023235"/>
    </source>
</evidence>
<dbReference type="OrthoDB" id="416786at2759"/>
<dbReference type="PROSITE" id="PS00455">
    <property type="entry name" value="AMP_BINDING"/>
    <property type="match status" value="1"/>
</dbReference>
<dbReference type="PANTHER" id="PTHR45527">
    <property type="entry name" value="NONRIBOSOMAL PEPTIDE SYNTHETASE"/>
    <property type="match status" value="1"/>
</dbReference>
<dbReference type="PANTHER" id="PTHR45527:SF11">
    <property type="entry name" value="NONRIBOSOMAL PEPTIDE SYNTHETASE 5"/>
    <property type="match status" value="1"/>
</dbReference>
<dbReference type="SUPFAM" id="SSF52777">
    <property type="entry name" value="CoA-dependent acyltransferases"/>
    <property type="match status" value="4"/>
</dbReference>
<name>A0A8H5VGG1_9HYPO</name>
<dbReference type="Pfam" id="PF00155">
    <property type="entry name" value="Aminotran_1_2"/>
    <property type="match status" value="1"/>
</dbReference>
<dbReference type="Gene3D" id="1.10.1200.10">
    <property type="entry name" value="ACP-like"/>
    <property type="match status" value="2"/>
</dbReference>
<evidence type="ECO:0000256" key="5">
    <source>
        <dbReference type="ARBA" id="ARBA00029454"/>
    </source>
</evidence>
<dbReference type="GO" id="GO:0016853">
    <property type="term" value="F:isomerase activity"/>
    <property type="evidence" value="ECO:0007669"/>
    <property type="project" value="UniProtKB-KW"/>
</dbReference>
<dbReference type="InterPro" id="IPR045851">
    <property type="entry name" value="AMP-bd_C_sf"/>
</dbReference>
<dbReference type="Pfam" id="PF00668">
    <property type="entry name" value="Condensation"/>
    <property type="match status" value="2"/>
</dbReference>
<dbReference type="Gene3D" id="3.40.640.10">
    <property type="entry name" value="Type I PLP-dependent aspartate aminotransferase-like (Major domain)"/>
    <property type="match status" value="1"/>
</dbReference>
<dbReference type="Gene3D" id="3.40.50.12780">
    <property type="entry name" value="N-terminal domain of ligase-like"/>
    <property type="match status" value="1"/>
</dbReference>
<dbReference type="InterPro" id="IPR009081">
    <property type="entry name" value="PP-bd_ACP"/>
</dbReference>
<comment type="caution">
    <text evidence="7">The sequence shown here is derived from an EMBL/GenBank/DDBJ whole genome shotgun (WGS) entry which is preliminary data.</text>
</comment>
<dbReference type="Gene3D" id="3.90.1150.10">
    <property type="entry name" value="Aspartate Aminotransferase, domain 1"/>
    <property type="match status" value="1"/>
</dbReference>
<evidence type="ECO:0000313" key="7">
    <source>
        <dbReference type="EMBL" id="KAF5623762.1"/>
    </source>
</evidence>
<gene>
    <name evidence="7" type="ORF">FTJAE_10523</name>
</gene>
<comment type="similarity">
    <text evidence="5">Belongs to the NRP synthetase family.</text>
</comment>
<evidence type="ECO:0000259" key="6">
    <source>
        <dbReference type="PROSITE" id="PS50075"/>
    </source>
</evidence>
<dbReference type="InterPro" id="IPR042099">
    <property type="entry name" value="ANL_N_sf"/>
</dbReference>
<dbReference type="InterPro" id="IPR020845">
    <property type="entry name" value="AMP-binding_CS"/>
</dbReference>
<dbReference type="Gene3D" id="3.30.559.30">
    <property type="entry name" value="Nonribosomal peptide synthetase, condensation domain"/>
    <property type="match status" value="2"/>
</dbReference>
<dbReference type="InterPro" id="IPR000873">
    <property type="entry name" value="AMP-dep_synth/lig_dom"/>
</dbReference>
<dbReference type="PROSITE" id="PS00012">
    <property type="entry name" value="PHOSPHOPANTETHEINE"/>
    <property type="match status" value="1"/>
</dbReference>
<protein>
    <submittedName>
        <fullName evidence="7">Non-ribosomal peptide synthetase</fullName>
    </submittedName>
</protein>
<dbReference type="Gene3D" id="3.30.559.10">
    <property type="entry name" value="Chloramphenicol acetyltransferase-like domain"/>
    <property type="match status" value="2"/>
</dbReference>
<dbReference type="Pfam" id="PF00501">
    <property type="entry name" value="AMP-binding"/>
    <property type="match status" value="1"/>
</dbReference>
<dbReference type="GO" id="GO:0016874">
    <property type="term" value="F:ligase activity"/>
    <property type="evidence" value="ECO:0007669"/>
    <property type="project" value="UniProtKB-KW"/>
</dbReference>
<dbReference type="EMBL" id="JAAQRI010000244">
    <property type="protein sequence ID" value="KAF5623762.1"/>
    <property type="molecule type" value="Genomic_DNA"/>
</dbReference>
<dbReference type="GO" id="GO:0031177">
    <property type="term" value="F:phosphopantetheine binding"/>
    <property type="evidence" value="ECO:0007669"/>
    <property type="project" value="TreeGrafter"/>
</dbReference>
<dbReference type="InterPro" id="IPR004839">
    <property type="entry name" value="Aminotransferase_I/II_large"/>
</dbReference>
<dbReference type="InterPro" id="IPR006162">
    <property type="entry name" value="Ppantetheine_attach_site"/>
</dbReference>
<dbReference type="InterPro" id="IPR015424">
    <property type="entry name" value="PyrdxlP-dep_Trfase"/>
</dbReference>
<dbReference type="CDD" id="cd19537">
    <property type="entry name" value="C_NRPS-like"/>
    <property type="match status" value="1"/>
</dbReference>
<dbReference type="InterPro" id="IPR015421">
    <property type="entry name" value="PyrdxlP-dep_Trfase_major"/>
</dbReference>
<evidence type="ECO:0000256" key="1">
    <source>
        <dbReference type="ARBA" id="ARBA00022450"/>
    </source>
</evidence>
<dbReference type="SUPFAM" id="SSF56801">
    <property type="entry name" value="Acetyl-CoA synthetase-like"/>
    <property type="match status" value="1"/>
</dbReference>
<dbReference type="InterPro" id="IPR023213">
    <property type="entry name" value="CAT-like_dom_sf"/>
</dbReference>
<keyword evidence="1" id="KW-0596">Phosphopantetheine</keyword>
<keyword evidence="8" id="KW-1185">Reference proteome</keyword>
<proteinExistence type="inferred from homology"/>
<dbReference type="Gene3D" id="3.30.300.30">
    <property type="match status" value="1"/>
</dbReference>
<dbReference type="GO" id="GO:0043041">
    <property type="term" value="P:amino acid activation for nonribosomal peptide biosynthetic process"/>
    <property type="evidence" value="ECO:0007669"/>
    <property type="project" value="TreeGrafter"/>
</dbReference>
<evidence type="ECO:0000313" key="8">
    <source>
        <dbReference type="Proteomes" id="UP000530670"/>
    </source>
</evidence>
<dbReference type="Proteomes" id="UP000530670">
    <property type="component" value="Unassembled WGS sequence"/>
</dbReference>
<dbReference type="RefSeq" id="XP_037202425.1">
    <property type="nucleotide sequence ID" value="XM_037343375.1"/>
</dbReference>
<sequence length="1890" mass="210244">MDNAMNNQAFNTVAIILNVAIDSLDLDSSFIQNGGDSLKATSLANHFRKRGIAVTREMILTSTSLKHLFTLFEYPSLEPDDVQVNSTVLSDSDWQTVTPAEQDIMSSPDFSNFGTSSSSICSSTSTFEMKRMNMIRFTMVHRNEDINKLQVAWKFIVEQADIFDLTWAAPLTGTQHSRFVWVEDPSEDESKTATIGSRFTVLSQDTNNGNSQVIWTVHHALIDGISAQLLLRNVLRVASGHAPSNMPSFWKWAQDLKAYQKDNASLAKEFWSRQRQLHPEASGTLQLPKPNTRKRSNEAKTITLPIYDMRSRLLVAAKHSNVTLATMFYAAWALVLSSFSDSRTVVFGALLSGRSIPIANSDNVIGPVINSLPLYIFADPDATVQEFLASLFRSLLDLEQFSWTCTDHGFSRDYESTLSVEARQDDWSEFDIRPVATSKSQQSDVPLGITVNTESLRFQYHTDRLCTVDAERIMSCYQLALEQITRVHMPIMDVMEALVSAPSRALLAKFGNCISGRTTRSSVSDDLVSLFSRCVERHADSIAVDDGAVQVTYRDLDIMTTCVATRIASMISQGDIVCVHSDKSLNWIVAIFGILKAGGVYSSLDPILPSELRATMFRNAKAKLFLTPKTCQLCQTPSTCDLSDSIDSILADPLLKPQKIDMTPKPWANAYLCFTSGSTGTPKGVMCTHEGLVAFQSDLEVRLFAQPGVRIAQVMSVAFDGSIHEIFSALTHGATLVLPSNADPLGALDTAHAAILTPSIARVLNPDDYPMLKWVYLVGEPVPQTVSDRWSSVKTLYNMYGPTEGTGGATIKRLTPGDPVTIGTPNPTTRIYILNSQGKLAHQGMIGEIYIAGVQVARGYVGLDGQTKERFLPDTIMRNGETMYRTGDRGYWNVAGEICCLGRNDRQIKLRGYRLDLNDLEVRISRAVPELSGVALARKQDELVAVVQPEDIDIQRLKAKISSALPRYAIPHHLVALNKIPMTPAGKVDYRAVSDACERVSQSQTEPLSDMQRLVSCLVCKVLEIEDTKQVSLDSDFISLGGHSLKQIRLAQIMSETFKMRIPLQLILSKPSVRGLSDSLQVLLDSAQSKPPAASCARLGDRVSPIEHEWLVKYQSSRGTASFNVCFASTFSQVSVCTDRLIWAWNQVLQRHEILSSRFSLDGEGSKRYFDQAAPRVQALSDLDFWKQANRPFDLAQESPIRVFVAINKLMVIISHVVADYTTLSLLLRDASQLYHGHQVQKRPIYADSTSLVDVSSESVDHFWRDYLRDLPQAPKLLRDSPLRTTYQGRSFTMQLDHELWASIMKLPSARTCSNQQLAIAVVAVCLHQDVSDMDMVIGAPSMHRQTDDELQTIGLFLQPLPIRVKHSKSLRGSSFLQSTQCSMQAAVAHATCWDRIVDALDVNRQYPNHPIFDIMVTFLDDRMVSQLKLDIPSFESRHIWANGAKFKLMFEFMVVRDGSLALRIESSDKIDLATAENWLIRPEVQCLYKEAIQRHLTEDHLSYAQGFGGDASLLASAADFFNTYFKPLRPVLSEHIVVTPGATSCLDSLLFSICDKGDIVLVPAPYWSLLRAKVKIVPVTTKYELPVDGCNNEILLGSLLSSLNEVYESVADKSRVRALIVTNPHNPFAQCYHEAYLKEAIEFCQRNGLHYISDELYAMSDLQRKRRHDGNAGAPFVSALSLSNGSPELECQKLVPLPASKVHIIWSFSKDFGSSGLRLGFLINQDPLCRALLTSVYILSTIHTSCLSSIAATHLLKSKELPDLLEKAATRLEGAQKTAIARFHQWGAPFIYPDAGPYVTVKLVRDAESLEEENEGLERLKQAGVMVSRLRGFGGWKGFSGNLNYYGWVRMTVAVPKDRLLDALDRIADIMKYEEKEGNHSVVSQDECD</sequence>
<dbReference type="GO" id="GO:0005737">
    <property type="term" value="C:cytoplasm"/>
    <property type="evidence" value="ECO:0007669"/>
    <property type="project" value="TreeGrafter"/>
</dbReference>
<dbReference type="InterPro" id="IPR015422">
    <property type="entry name" value="PyrdxlP-dep_Trfase_small"/>
</dbReference>
<dbReference type="GO" id="GO:0030170">
    <property type="term" value="F:pyridoxal phosphate binding"/>
    <property type="evidence" value="ECO:0007669"/>
    <property type="project" value="InterPro"/>
</dbReference>
<dbReference type="CDD" id="cd00609">
    <property type="entry name" value="AAT_like"/>
    <property type="match status" value="1"/>
</dbReference>
<organism evidence="7 8">
    <name type="scientific">Fusarium tjaetaba</name>
    <dbReference type="NCBI Taxonomy" id="1567544"/>
    <lineage>
        <taxon>Eukaryota</taxon>
        <taxon>Fungi</taxon>
        <taxon>Dikarya</taxon>
        <taxon>Ascomycota</taxon>
        <taxon>Pezizomycotina</taxon>
        <taxon>Sordariomycetes</taxon>
        <taxon>Hypocreomycetidae</taxon>
        <taxon>Hypocreales</taxon>
        <taxon>Nectriaceae</taxon>
        <taxon>Fusarium</taxon>
        <taxon>Fusarium fujikuroi species complex</taxon>
    </lineage>
</organism>
<keyword evidence="2" id="KW-0597">Phosphoprotein</keyword>
<accession>A0A8H5VGG1</accession>
<dbReference type="PROSITE" id="PS50075">
    <property type="entry name" value="CARRIER"/>
    <property type="match status" value="1"/>
</dbReference>
<reference evidence="7 8" key="1">
    <citation type="submission" date="2020-05" db="EMBL/GenBank/DDBJ databases">
        <title>Identification and distribution of gene clusters putatively required for synthesis of sphingolipid metabolism inhibitors in phylogenetically diverse species of the filamentous fungus Fusarium.</title>
        <authorList>
            <person name="Kim H.-S."/>
            <person name="Busman M."/>
            <person name="Brown D.W."/>
            <person name="Divon H."/>
            <person name="Uhlig S."/>
            <person name="Proctor R.H."/>
        </authorList>
    </citation>
    <scope>NUCLEOTIDE SEQUENCE [LARGE SCALE GENOMIC DNA]</scope>
    <source>
        <strain evidence="7 8">NRRL 66243</strain>
    </source>
</reference>